<keyword evidence="4" id="KW-1185">Reference proteome</keyword>
<organism evidence="3 4">
    <name type="scientific">Williamsoniiplasma luminosum</name>
    <dbReference type="NCBI Taxonomy" id="214888"/>
    <lineage>
        <taxon>Bacteria</taxon>
        <taxon>Bacillati</taxon>
        <taxon>Mycoplasmatota</taxon>
        <taxon>Mollicutes</taxon>
        <taxon>Entomoplasmatales</taxon>
        <taxon>Williamsoniiplasma</taxon>
    </lineage>
</organism>
<evidence type="ECO:0000256" key="2">
    <source>
        <dbReference type="ARBA" id="ARBA00022801"/>
    </source>
</evidence>
<keyword evidence="2" id="KW-0378">Hydrolase</keyword>
<dbReference type="KEGG" id="elj:ELUMI_v1c05570"/>
<dbReference type="GO" id="GO:0005829">
    <property type="term" value="C:cytosol"/>
    <property type="evidence" value="ECO:0007669"/>
    <property type="project" value="TreeGrafter"/>
</dbReference>
<dbReference type="Proteomes" id="UP000232063">
    <property type="component" value="Chromosome"/>
</dbReference>
<dbReference type="EMBL" id="CP024963">
    <property type="protein sequence ID" value="ATZ17281.1"/>
    <property type="molecule type" value="Genomic_DNA"/>
</dbReference>
<dbReference type="GO" id="GO:0009143">
    <property type="term" value="P:nucleoside triphosphate catabolic process"/>
    <property type="evidence" value="ECO:0007669"/>
    <property type="project" value="InterPro"/>
</dbReference>
<dbReference type="SUPFAM" id="SSF52972">
    <property type="entry name" value="ITPase-like"/>
    <property type="match status" value="1"/>
</dbReference>
<proteinExistence type="inferred from homology"/>
<evidence type="ECO:0000313" key="3">
    <source>
        <dbReference type="EMBL" id="ATZ17281.1"/>
    </source>
</evidence>
<dbReference type="AlphaFoldDB" id="A0A2K8NX10"/>
<dbReference type="CDD" id="cd00515">
    <property type="entry name" value="HAM1"/>
    <property type="match status" value="1"/>
</dbReference>
<evidence type="ECO:0000256" key="1">
    <source>
        <dbReference type="ARBA" id="ARBA00008023"/>
    </source>
</evidence>
<accession>A0A2K8NX10</accession>
<name>A0A2K8NX10_9MOLU</name>
<dbReference type="PANTHER" id="PTHR11067:SF9">
    <property type="entry name" value="INOSINE TRIPHOSPHATE PYROPHOSPHATASE"/>
    <property type="match status" value="1"/>
</dbReference>
<dbReference type="Pfam" id="PF01725">
    <property type="entry name" value="Ham1p_like"/>
    <property type="match status" value="1"/>
</dbReference>
<sequence length="219" mass="24937">MLVFRIFFCFCFKINSMNKPIIWIATSNEDKVNEFKVFLSNFEIKTLKDLPDYVEPDETGTTFAENAVQKAQALSEHIQGMVVADDSGIEVEALDNFPGIYSRRWAYPITDWPTINQKLIDKINVETDQSNWNAQMISVMALVDVTCDKVETFEGIVQGKISHQVQNHHQGFGYDLTFIPDGSEVTYSEMGPAKKNEYSSRQIASQKLKTYLGGRNEKN</sequence>
<gene>
    <name evidence="3" type="primary">rdgB</name>
    <name evidence="3" type="ORF">ELUMI_v1c05570</name>
</gene>
<dbReference type="PANTHER" id="PTHR11067">
    <property type="entry name" value="INOSINE TRIPHOSPHATE PYROPHOSPHATASE/HAM1 PROTEIN"/>
    <property type="match status" value="1"/>
</dbReference>
<dbReference type="Gene3D" id="3.90.950.10">
    <property type="match status" value="1"/>
</dbReference>
<dbReference type="OrthoDB" id="9807456at2"/>
<comment type="similarity">
    <text evidence="1">Belongs to the HAM1 NTPase family.</text>
</comment>
<evidence type="ECO:0000313" key="4">
    <source>
        <dbReference type="Proteomes" id="UP000232063"/>
    </source>
</evidence>
<protein>
    <submittedName>
        <fullName evidence="3">DITP/XTP pyrophosphatase</fullName>
    </submittedName>
</protein>
<dbReference type="InterPro" id="IPR002637">
    <property type="entry name" value="RdgB/HAM1"/>
</dbReference>
<dbReference type="GO" id="GO:0047429">
    <property type="term" value="F:nucleoside triphosphate diphosphatase activity"/>
    <property type="evidence" value="ECO:0007669"/>
    <property type="project" value="InterPro"/>
</dbReference>
<reference evidence="3 4" key="1">
    <citation type="submission" date="2017-11" db="EMBL/GenBank/DDBJ databases">
        <title>Genome sequence of Entomoplasma luminosum PIMN-1 (ATCC 49195).</title>
        <authorList>
            <person name="Lo W.-S."/>
            <person name="Gasparich G.E."/>
            <person name="Kuo C.-H."/>
        </authorList>
    </citation>
    <scope>NUCLEOTIDE SEQUENCE [LARGE SCALE GENOMIC DNA]</scope>
    <source>
        <strain evidence="3 4">PIMN-1</strain>
    </source>
</reference>
<dbReference type="InterPro" id="IPR029001">
    <property type="entry name" value="ITPase-like_fam"/>
</dbReference>